<gene>
    <name evidence="10" type="ORF">FRZ03_18885</name>
</gene>
<evidence type="ECO:0000256" key="7">
    <source>
        <dbReference type="ARBA" id="ARBA00023136"/>
    </source>
</evidence>
<keyword evidence="3" id="KW-0813">Transport</keyword>
<accession>A0A5C6JSF3</accession>
<dbReference type="AlphaFoldDB" id="A0A5C6JSF3"/>
<feature type="domain" description="ABC transporter" evidence="9">
    <location>
        <begin position="22"/>
        <end position="274"/>
    </location>
</feature>
<feature type="region of interest" description="Disordered" evidence="8">
    <location>
        <begin position="352"/>
        <end position="382"/>
    </location>
</feature>
<evidence type="ECO:0000313" key="11">
    <source>
        <dbReference type="Proteomes" id="UP000320481"/>
    </source>
</evidence>
<dbReference type="InterPro" id="IPR027417">
    <property type="entry name" value="P-loop_NTPase"/>
</dbReference>
<dbReference type="InterPro" id="IPR003439">
    <property type="entry name" value="ABC_transporter-like_ATP-bd"/>
</dbReference>
<evidence type="ECO:0000256" key="1">
    <source>
        <dbReference type="ARBA" id="ARBA00004202"/>
    </source>
</evidence>
<evidence type="ECO:0000256" key="8">
    <source>
        <dbReference type="SAM" id="MobiDB-lite"/>
    </source>
</evidence>
<dbReference type="InterPro" id="IPR003593">
    <property type="entry name" value="AAA+_ATPase"/>
</dbReference>
<comment type="subcellular location">
    <subcellularLocation>
        <location evidence="1">Cell membrane</location>
        <topology evidence="1">Peripheral membrane protein</topology>
    </subcellularLocation>
</comment>
<keyword evidence="4" id="KW-1003">Cell membrane</keyword>
<evidence type="ECO:0000256" key="2">
    <source>
        <dbReference type="ARBA" id="ARBA00005417"/>
    </source>
</evidence>
<proteinExistence type="inferred from homology"/>
<keyword evidence="6 10" id="KW-0067">ATP-binding</keyword>
<dbReference type="GO" id="GO:0015833">
    <property type="term" value="P:peptide transport"/>
    <property type="evidence" value="ECO:0007669"/>
    <property type="project" value="InterPro"/>
</dbReference>
<dbReference type="SUPFAM" id="SSF52540">
    <property type="entry name" value="P-loop containing nucleoside triphosphate hydrolases"/>
    <property type="match status" value="2"/>
</dbReference>
<evidence type="ECO:0000256" key="6">
    <source>
        <dbReference type="ARBA" id="ARBA00022840"/>
    </source>
</evidence>
<dbReference type="PANTHER" id="PTHR43297:SF2">
    <property type="entry name" value="DIPEPTIDE TRANSPORT ATP-BINDING PROTEIN DPPD"/>
    <property type="match status" value="1"/>
</dbReference>
<sequence length="646" mass="66850">MTTSTPTAEPGPGAGTPTASLLDVDGLRIAATAGARHSIVDGVSFAVAPGECVGVVGESGSGKSLAVRAVTGLLPDGVTVTGGTVSLGGQDVLGLGPRARGALRGRRVALLMQDPFTMLHPQLTCGRQIADGLREEEHPRRGRAARAARRAEVVRRLAEVGLPAEIADRYPHELSGGMLQRAATAAALAADPDLLIADEPTTALDSANQAAVLALLGRLRHERAMGLVLITHDLRVAFSSCDRIYVLYAGSVLEHGPAGDVQAAPQHPYTAALLASEPSVFRRKDPLPSIPGSVPPPGSRGAGCPFAVRCAHVAAECRTAPLTLAAPPAGAPGADRRRTACARIGALTALPGAAGEDTGDAGPRQAREERTAGAPHAGPRRSDAALVVEGVGRRFGTGADAGHQALSDVSLTVPAGEITALVGRSGSGKTTLARIAIGLETFDSGTVRSGPVELRAGGRPGPADRRRLAAHTQIVFQDPYASLSPLRTVGATLREALAAARRNGLAVDGDRDQAVLALLDQVGLPAHYADRRPAALSGGERQRVAVARALAARPRLLICDEAVAALDVSVQAQILGLLAELRRSQNFAVLFITHDLAVVRQIADRVAVLSRGRVVEEGTTAEVLDHPRHEETRRLLAAVPEREVAD</sequence>
<comment type="caution">
    <text evidence="10">The sequence shown here is derived from an EMBL/GenBank/DDBJ whole genome shotgun (WGS) entry which is preliminary data.</text>
</comment>
<evidence type="ECO:0000256" key="4">
    <source>
        <dbReference type="ARBA" id="ARBA00022475"/>
    </source>
</evidence>
<evidence type="ECO:0000259" key="9">
    <source>
        <dbReference type="PROSITE" id="PS50893"/>
    </source>
</evidence>
<feature type="domain" description="ABC transporter" evidence="9">
    <location>
        <begin position="386"/>
        <end position="636"/>
    </location>
</feature>
<dbReference type="InterPro" id="IPR050388">
    <property type="entry name" value="ABC_Ni/Peptide_Import"/>
</dbReference>
<keyword evidence="7" id="KW-0472">Membrane</keyword>
<evidence type="ECO:0000313" key="10">
    <source>
        <dbReference type="EMBL" id="TWV43428.1"/>
    </source>
</evidence>
<comment type="similarity">
    <text evidence="2">Belongs to the ABC transporter superfamily.</text>
</comment>
<dbReference type="PROSITE" id="PS00211">
    <property type="entry name" value="ABC_TRANSPORTER_1"/>
    <property type="match status" value="1"/>
</dbReference>
<dbReference type="Pfam" id="PF08352">
    <property type="entry name" value="oligo_HPY"/>
    <property type="match status" value="1"/>
</dbReference>
<dbReference type="Proteomes" id="UP000320481">
    <property type="component" value="Unassembled WGS sequence"/>
</dbReference>
<dbReference type="InterPro" id="IPR013563">
    <property type="entry name" value="Oligopep_ABC_C"/>
</dbReference>
<dbReference type="GO" id="GO:0005886">
    <property type="term" value="C:plasma membrane"/>
    <property type="evidence" value="ECO:0007669"/>
    <property type="project" value="UniProtKB-SubCell"/>
</dbReference>
<dbReference type="Gene3D" id="3.40.50.300">
    <property type="entry name" value="P-loop containing nucleotide triphosphate hydrolases"/>
    <property type="match status" value="2"/>
</dbReference>
<keyword evidence="5" id="KW-0547">Nucleotide-binding</keyword>
<dbReference type="PROSITE" id="PS50893">
    <property type="entry name" value="ABC_TRANSPORTER_2"/>
    <property type="match status" value="2"/>
</dbReference>
<dbReference type="NCBIfam" id="TIGR01727">
    <property type="entry name" value="oligo_HPY"/>
    <property type="match status" value="1"/>
</dbReference>
<dbReference type="Pfam" id="PF00005">
    <property type="entry name" value="ABC_tran"/>
    <property type="match status" value="2"/>
</dbReference>
<dbReference type="CDD" id="cd03257">
    <property type="entry name" value="ABC_NikE_OppD_transporters"/>
    <property type="match status" value="2"/>
</dbReference>
<protein>
    <submittedName>
        <fullName evidence="10">ABC transporter ATP-binding protein</fullName>
    </submittedName>
</protein>
<organism evidence="10 11">
    <name type="scientific">Streptomyces misionensis</name>
    <dbReference type="NCBI Taxonomy" id="67331"/>
    <lineage>
        <taxon>Bacteria</taxon>
        <taxon>Bacillati</taxon>
        <taxon>Actinomycetota</taxon>
        <taxon>Actinomycetes</taxon>
        <taxon>Kitasatosporales</taxon>
        <taxon>Streptomycetaceae</taxon>
        <taxon>Streptomyces</taxon>
    </lineage>
</organism>
<dbReference type="PANTHER" id="PTHR43297">
    <property type="entry name" value="OLIGOPEPTIDE TRANSPORT ATP-BINDING PROTEIN APPD"/>
    <property type="match status" value="1"/>
</dbReference>
<dbReference type="InterPro" id="IPR017871">
    <property type="entry name" value="ABC_transporter-like_CS"/>
</dbReference>
<reference evidence="10" key="1">
    <citation type="journal article" date="2019" name="Microbiol. Resour. Announc.">
        <title>Draft Genomic Sequences of Streptomyces misionensis and Streptomyces albidoflavus, bacteria applied for phytopathogen biocontrol.</title>
        <authorList>
            <person name="Pylro V."/>
            <person name="Dias A."/>
            <person name="Andreote F."/>
            <person name="Varani A."/>
            <person name="Andreote C."/>
            <person name="Bernardo E."/>
            <person name="Martins T."/>
        </authorList>
    </citation>
    <scope>NUCLEOTIDE SEQUENCE [LARGE SCALE GENOMIC DNA]</scope>
    <source>
        <strain evidence="10">66</strain>
    </source>
</reference>
<dbReference type="GO" id="GO:0005524">
    <property type="term" value="F:ATP binding"/>
    <property type="evidence" value="ECO:0007669"/>
    <property type="project" value="UniProtKB-KW"/>
</dbReference>
<keyword evidence="11" id="KW-1185">Reference proteome</keyword>
<name>A0A5C6JSF3_9ACTN</name>
<dbReference type="RefSeq" id="WP_146466336.1">
    <property type="nucleotide sequence ID" value="NZ_VOGW01000105.1"/>
</dbReference>
<dbReference type="SMART" id="SM00382">
    <property type="entry name" value="AAA"/>
    <property type="match status" value="2"/>
</dbReference>
<evidence type="ECO:0000256" key="3">
    <source>
        <dbReference type="ARBA" id="ARBA00022448"/>
    </source>
</evidence>
<dbReference type="EMBL" id="VOGW01000105">
    <property type="protein sequence ID" value="TWV43428.1"/>
    <property type="molecule type" value="Genomic_DNA"/>
</dbReference>
<dbReference type="GO" id="GO:0016887">
    <property type="term" value="F:ATP hydrolysis activity"/>
    <property type="evidence" value="ECO:0007669"/>
    <property type="project" value="InterPro"/>
</dbReference>
<evidence type="ECO:0000256" key="5">
    <source>
        <dbReference type="ARBA" id="ARBA00022741"/>
    </source>
</evidence>